<dbReference type="CTD" id="39862"/>
<dbReference type="FunCoup" id="A0A6P6YLL0">
    <property type="interactions" value="390"/>
</dbReference>
<dbReference type="InterPro" id="IPR039652">
    <property type="entry name" value="Coatomer_zeta"/>
</dbReference>
<dbReference type="Pfam" id="PF01217">
    <property type="entry name" value="Clat_adaptor_s"/>
    <property type="match status" value="1"/>
</dbReference>
<gene>
    <name evidence="14" type="primary">LOC113799621</name>
</gene>
<reference evidence="14" key="1">
    <citation type="submission" date="2025-08" db="UniProtKB">
        <authorList>
            <consortium name="RefSeq"/>
        </authorList>
    </citation>
    <scope>IDENTIFICATION</scope>
    <source>
        <strain evidence="14">Airmid</strain>
    </source>
</reference>
<dbReference type="KEGG" id="dpte:113799621"/>
<dbReference type="InterPro" id="IPR011012">
    <property type="entry name" value="Longin-like_dom_sf"/>
</dbReference>
<comment type="function">
    <text evidence="11">The coatomer is a cytosolic protein complex that binds to dilysine motifs and reversibly associates with Golgi non-clathrin-coated vesicles, which further mediate biosynthetic protein transport from the ER, via the Golgi up to the trans Golgi network. Coatomer complex is required for budding from Golgi membranes, and is essential for the retrograde Golgi-to-ER transport of dilysine-tagged proteins. The zeta subunit may be involved in regulating the coat assembly and, hence, the rate of biosynthetic protein transport due to its association-dissociation properties with the coatomer complex.</text>
</comment>
<sequence length="180" mass="20563">MTVESSLLEPNLYSVKGIAILDNDGNRIFAKYYGETFSSVKDQKAFERNLFNKTHRANGEVIMLDGFTCIYRNSVDLFFYIMGNSNENGLILNNIMNCLFESLSHILKKNVEKKTLLENFDMVILALDEICDGGIYLESDPVSVVQKVTSNRIDDLPFNEQTVAQVFQSAREQIKWSLLR</sequence>
<accession>A0A6P6YLL0</accession>
<dbReference type="RefSeq" id="XP_027206087.1">
    <property type="nucleotide sequence ID" value="XM_027350286.1"/>
</dbReference>
<evidence type="ECO:0000256" key="3">
    <source>
        <dbReference type="ARBA" id="ARBA00011775"/>
    </source>
</evidence>
<keyword evidence="4 12" id="KW-0813">Transport</keyword>
<dbReference type="GO" id="GO:0006891">
    <property type="term" value="P:intra-Golgi vesicle-mediated transport"/>
    <property type="evidence" value="ECO:0007669"/>
    <property type="project" value="TreeGrafter"/>
</dbReference>
<keyword evidence="8 12" id="KW-0333">Golgi apparatus</keyword>
<organism evidence="13 14">
    <name type="scientific">Dermatophagoides pteronyssinus</name>
    <name type="common">European house dust mite</name>
    <dbReference type="NCBI Taxonomy" id="6956"/>
    <lineage>
        <taxon>Eukaryota</taxon>
        <taxon>Metazoa</taxon>
        <taxon>Ecdysozoa</taxon>
        <taxon>Arthropoda</taxon>
        <taxon>Chelicerata</taxon>
        <taxon>Arachnida</taxon>
        <taxon>Acari</taxon>
        <taxon>Acariformes</taxon>
        <taxon>Sarcoptiformes</taxon>
        <taxon>Astigmata</taxon>
        <taxon>Psoroptidia</taxon>
        <taxon>Analgoidea</taxon>
        <taxon>Pyroglyphidae</taxon>
        <taxon>Dermatophagoidinae</taxon>
        <taxon>Dermatophagoides</taxon>
    </lineage>
</organism>
<evidence type="ECO:0000256" key="12">
    <source>
        <dbReference type="RuleBase" id="RU366053"/>
    </source>
</evidence>
<evidence type="ECO:0000256" key="2">
    <source>
        <dbReference type="ARBA" id="ARBA00006972"/>
    </source>
</evidence>
<dbReference type="Proteomes" id="UP000515146">
    <property type="component" value="Unplaced"/>
</dbReference>
<evidence type="ECO:0000256" key="1">
    <source>
        <dbReference type="ARBA" id="ARBA00004255"/>
    </source>
</evidence>
<evidence type="ECO:0000313" key="14">
    <source>
        <dbReference type="RefSeq" id="XP_027206087.1"/>
    </source>
</evidence>
<keyword evidence="10 12" id="KW-0968">Cytoplasmic vesicle</keyword>
<dbReference type="GO" id="GO:0006890">
    <property type="term" value="P:retrograde vesicle-mediated transport, Golgi to endoplasmic reticulum"/>
    <property type="evidence" value="ECO:0007669"/>
    <property type="project" value="UniProtKB-UniRule"/>
</dbReference>
<evidence type="ECO:0000256" key="5">
    <source>
        <dbReference type="ARBA" id="ARBA00022490"/>
    </source>
</evidence>
<comment type="subcellular location">
    <subcellularLocation>
        <location evidence="12">Cytoplasm</location>
    </subcellularLocation>
    <subcellularLocation>
        <location evidence="1 12">Golgi apparatus membrane</location>
        <topology evidence="1 12">Peripheral membrane protein</topology>
        <orientation evidence="1 12">Cytoplasmic side</orientation>
    </subcellularLocation>
    <subcellularLocation>
        <location evidence="12">Cytoplasmic vesicle</location>
        <location evidence="12">COPI-coated vesicle membrane</location>
        <topology evidence="12">Peripheral membrane protein</topology>
        <orientation evidence="12">Cytoplasmic side</orientation>
    </subcellularLocation>
</comment>
<evidence type="ECO:0000256" key="8">
    <source>
        <dbReference type="ARBA" id="ARBA00023034"/>
    </source>
</evidence>
<evidence type="ECO:0000256" key="10">
    <source>
        <dbReference type="ARBA" id="ARBA00023329"/>
    </source>
</evidence>
<evidence type="ECO:0000256" key="4">
    <source>
        <dbReference type="ARBA" id="ARBA00022448"/>
    </source>
</evidence>
<dbReference type="InParanoid" id="A0A6P6YLL0"/>
<dbReference type="OMA" id="MNCLFES"/>
<dbReference type="AlphaFoldDB" id="A0A6P6YLL0"/>
<dbReference type="GeneID" id="113799621"/>
<evidence type="ECO:0000256" key="9">
    <source>
        <dbReference type="ARBA" id="ARBA00023136"/>
    </source>
</evidence>
<comment type="subunit">
    <text evidence="3 12">Oligomeric complex that consists of at least the alpha, beta, beta', gamma, delta, epsilon and zeta subunits.</text>
</comment>
<dbReference type="FunFam" id="3.30.450.60:FF:000013">
    <property type="entry name" value="Coatomer subunit zeta"/>
    <property type="match status" value="1"/>
</dbReference>
<evidence type="ECO:0000256" key="11">
    <source>
        <dbReference type="ARBA" id="ARBA00045555"/>
    </source>
</evidence>
<dbReference type="OrthoDB" id="10249988at2759"/>
<dbReference type="GO" id="GO:0006886">
    <property type="term" value="P:intracellular protein transport"/>
    <property type="evidence" value="ECO:0007669"/>
    <property type="project" value="TreeGrafter"/>
</dbReference>
<dbReference type="GO" id="GO:0030126">
    <property type="term" value="C:COPI vesicle coat"/>
    <property type="evidence" value="ECO:0007669"/>
    <property type="project" value="UniProtKB-UniRule"/>
</dbReference>
<comment type="similarity">
    <text evidence="2 12">Belongs to the adaptor complexes small subunit family.</text>
</comment>
<dbReference type="PANTHER" id="PTHR11043">
    <property type="entry name" value="ZETA-COAT PROTEIN"/>
    <property type="match status" value="1"/>
</dbReference>
<dbReference type="SUPFAM" id="SSF64356">
    <property type="entry name" value="SNARE-like"/>
    <property type="match status" value="1"/>
</dbReference>
<keyword evidence="13" id="KW-1185">Reference proteome</keyword>
<name>A0A6P6YLL0_DERPT</name>
<protein>
    <recommendedName>
        <fullName evidence="12">Coatomer subunit zeta</fullName>
    </recommendedName>
</protein>
<dbReference type="CDD" id="cd14829">
    <property type="entry name" value="Zeta-COP"/>
    <property type="match status" value="1"/>
</dbReference>
<keyword evidence="9 12" id="KW-0472">Membrane</keyword>
<keyword evidence="6 12" id="KW-0931">ER-Golgi transport</keyword>
<dbReference type="InterPro" id="IPR022775">
    <property type="entry name" value="AP_mu_sigma_su"/>
</dbReference>
<evidence type="ECO:0000256" key="7">
    <source>
        <dbReference type="ARBA" id="ARBA00022927"/>
    </source>
</evidence>
<dbReference type="GO" id="GO:0000139">
    <property type="term" value="C:Golgi membrane"/>
    <property type="evidence" value="ECO:0007669"/>
    <property type="project" value="UniProtKB-SubCell"/>
</dbReference>
<evidence type="ECO:0000313" key="13">
    <source>
        <dbReference type="Proteomes" id="UP000515146"/>
    </source>
</evidence>
<keyword evidence="5 12" id="KW-0963">Cytoplasm</keyword>
<proteinExistence type="inferred from homology"/>
<keyword evidence="7 12" id="KW-0653">Protein transport</keyword>
<evidence type="ECO:0000256" key="6">
    <source>
        <dbReference type="ARBA" id="ARBA00022892"/>
    </source>
</evidence>
<dbReference type="Gene3D" id="3.30.450.60">
    <property type="match status" value="1"/>
</dbReference>
<dbReference type="PANTHER" id="PTHR11043:SF0">
    <property type="entry name" value="COATOMER SUBUNIT ZETA"/>
    <property type="match status" value="1"/>
</dbReference>